<protein>
    <submittedName>
        <fullName evidence="1">Uncharacterized protein</fullName>
    </submittedName>
</protein>
<dbReference type="Proteomes" id="UP001732700">
    <property type="component" value="Chromosome 5D"/>
</dbReference>
<name>A0ACD5YBZ6_AVESA</name>
<accession>A0ACD5YBZ6</accession>
<dbReference type="EnsemblPlants" id="AVESA.00010b.r2.5DG0949060.1">
    <property type="protein sequence ID" value="AVESA.00010b.r2.5DG0949060.1.CDS"/>
    <property type="gene ID" value="AVESA.00010b.r2.5DG0949060"/>
</dbReference>
<evidence type="ECO:0000313" key="1">
    <source>
        <dbReference type="EnsemblPlants" id="AVESA.00010b.r2.5DG0949060.1.CDS"/>
    </source>
</evidence>
<keyword evidence="2" id="KW-1185">Reference proteome</keyword>
<organism evidence="1 2">
    <name type="scientific">Avena sativa</name>
    <name type="common">Oat</name>
    <dbReference type="NCBI Taxonomy" id="4498"/>
    <lineage>
        <taxon>Eukaryota</taxon>
        <taxon>Viridiplantae</taxon>
        <taxon>Streptophyta</taxon>
        <taxon>Embryophyta</taxon>
        <taxon>Tracheophyta</taxon>
        <taxon>Spermatophyta</taxon>
        <taxon>Magnoliopsida</taxon>
        <taxon>Liliopsida</taxon>
        <taxon>Poales</taxon>
        <taxon>Poaceae</taxon>
        <taxon>BOP clade</taxon>
        <taxon>Pooideae</taxon>
        <taxon>Poodae</taxon>
        <taxon>Poeae</taxon>
        <taxon>Poeae Chloroplast Group 1 (Aveneae type)</taxon>
        <taxon>Aveninae</taxon>
        <taxon>Avena</taxon>
    </lineage>
</organism>
<sequence length="329" mass="36295">MEKAASFLSSLLGGGGGGAGEEPAGEPAATVASILIYPIKSCRGVSVPQAPVTSFGFRWDRQWLVVNAKGRALTQRVEPKMALIEVELPPEAFHEDWQPTPDSCLVIRAPGMDALKVPLAAERPTLDDVSVWEWSGSAYDEGTEAAEWFSAYFGKPSRLVRFKEETEVRPTNPEYVQGYKITFTDCFPFLIASQGSLDALNELLKEPVPINRFRPNILVDGCDPYSEDLWKTLKINKLNFQGVKLCDRCKVPTVNQENGELGTEPTETMLTFRSGEVIRPSHKNKQKVYFGQNLVCKESVSPKGKGRVVKVGDPVYVLQTYPSPNEAPA</sequence>
<reference evidence="1" key="2">
    <citation type="submission" date="2025-09" db="UniProtKB">
        <authorList>
            <consortium name="EnsemblPlants"/>
        </authorList>
    </citation>
    <scope>IDENTIFICATION</scope>
</reference>
<proteinExistence type="predicted"/>
<evidence type="ECO:0000313" key="2">
    <source>
        <dbReference type="Proteomes" id="UP001732700"/>
    </source>
</evidence>
<reference evidence="1" key="1">
    <citation type="submission" date="2021-05" db="EMBL/GenBank/DDBJ databases">
        <authorList>
            <person name="Scholz U."/>
            <person name="Mascher M."/>
            <person name="Fiebig A."/>
        </authorList>
    </citation>
    <scope>NUCLEOTIDE SEQUENCE [LARGE SCALE GENOMIC DNA]</scope>
</reference>